<reference evidence="10 11" key="1">
    <citation type="submission" date="2016-10" db="EMBL/GenBank/DDBJ databases">
        <authorList>
            <person name="de Groot N.N."/>
        </authorList>
    </citation>
    <scope>NUCLEOTIDE SEQUENCE [LARGE SCALE GENOMIC DNA]</scope>
    <source>
        <strain evidence="10 11">DSM 18346</strain>
    </source>
</reference>
<dbReference type="GO" id="GO:0016625">
    <property type="term" value="F:oxidoreductase activity, acting on the aldehyde or oxo group of donors, iron-sulfur protein as acceptor"/>
    <property type="evidence" value="ECO:0007669"/>
    <property type="project" value="InterPro"/>
</dbReference>
<name>A0A1G8YYY8_9FIRM</name>
<evidence type="ECO:0000256" key="3">
    <source>
        <dbReference type="ARBA" id="ARBA00022485"/>
    </source>
</evidence>
<dbReference type="InterPro" id="IPR051919">
    <property type="entry name" value="W-dependent_AOR"/>
</dbReference>
<dbReference type="InterPro" id="IPR013983">
    <property type="entry name" value="Ald_Fedxn_OxRdtase_N"/>
</dbReference>
<dbReference type="SMART" id="SM00790">
    <property type="entry name" value="AFOR_N"/>
    <property type="match status" value="1"/>
</dbReference>
<keyword evidence="4" id="KW-0479">Metal-binding</keyword>
<dbReference type="InterPro" id="IPR036503">
    <property type="entry name" value="Ald_Fedxn_OxRdtase_N_sf"/>
</dbReference>
<dbReference type="EMBL" id="FNFP01000001">
    <property type="protein sequence ID" value="SDK08099.1"/>
    <property type="molecule type" value="Genomic_DNA"/>
</dbReference>
<proteinExistence type="inferred from homology"/>
<sequence length="624" mass="67969">MKMLGGYAGKYLDVDLTKGEIHVKPLKQEMVENYIGGGGFIAKILWDELEVDTEPLSPENVLILMTGPMTGTMAPTGNSWYVGFKSPTTGIYGEGRGGGYWGPELKYAGYDYIVIRGQSKKPVYISIENDRIQLLDAERIWGKDFFETTRILEEKHKGAKVLGIGPAGENLVKSACVMSDLYRAGGRGGAGAVMGSKNLKAIAVYGSGSVHVANKELFQDILKEVNEAIYTHPATNHLLPDYGTASLVNGMNAFGALPTRNFQSGVFEGAEKISGEKMSETILAKTRSCFACNIKCTRYTIVEEGEYAGVESEGPEYETVDAFGARCGVDNLEAIAMANMNANRLGLDTISAGTLISFAMELYEEGILTKEDCNQLELTFGNHRAMNQLLEDIAYRKGLGDILAEGVRDAAAKIGKGAEKYAMHVKGLELTATELRAAQDSGLGHAIANRGGDHLRPWSPAFTLFNFGNEEMELSGVADPIVPDEKAEVVDKMAKTAIFTDLNGMCKFTVLCNTLSPRQLAALHTSITGIVLSSEDLSTTVDRVLNLQRILNIKKFNMSSKEDTLPERFLKEPAPNGPAQGKVVVLDKMLKEYYQLVGWDEKGIPKEETLKELGLDFLIGSEEK</sequence>
<dbReference type="GO" id="GO:0046872">
    <property type="term" value="F:metal ion binding"/>
    <property type="evidence" value="ECO:0007669"/>
    <property type="project" value="UniProtKB-KW"/>
</dbReference>
<dbReference type="SUPFAM" id="SSF56228">
    <property type="entry name" value="Aldehyde ferredoxin oxidoreductase, N-terminal domain"/>
    <property type="match status" value="1"/>
</dbReference>
<dbReference type="InterPro" id="IPR001203">
    <property type="entry name" value="OxRdtase_Ald_Fedxn_C"/>
</dbReference>
<evidence type="ECO:0000256" key="2">
    <source>
        <dbReference type="ARBA" id="ARBA00011032"/>
    </source>
</evidence>
<comment type="cofactor">
    <cofactor evidence="1">
        <name>[4Fe-4S] cluster</name>
        <dbReference type="ChEBI" id="CHEBI:49883"/>
    </cofactor>
</comment>
<evidence type="ECO:0000313" key="10">
    <source>
        <dbReference type="EMBL" id="SDK08099.1"/>
    </source>
</evidence>
<keyword evidence="7" id="KW-0411">Iron-sulfur</keyword>
<dbReference type="GO" id="GO:0051539">
    <property type="term" value="F:4 iron, 4 sulfur cluster binding"/>
    <property type="evidence" value="ECO:0007669"/>
    <property type="project" value="UniProtKB-KW"/>
</dbReference>
<dbReference type="Gene3D" id="3.60.9.10">
    <property type="entry name" value="Aldehyde ferredoxin oxidoreductase, N-terminal domain"/>
    <property type="match status" value="1"/>
</dbReference>
<dbReference type="PANTHER" id="PTHR30038">
    <property type="entry name" value="ALDEHYDE FERREDOXIN OXIDOREDUCTASE"/>
    <property type="match status" value="1"/>
</dbReference>
<dbReference type="GO" id="GO:0009055">
    <property type="term" value="F:electron transfer activity"/>
    <property type="evidence" value="ECO:0007669"/>
    <property type="project" value="InterPro"/>
</dbReference>
<dbReference type="Pfam" id="PF01314">
    <property type="entry name" value="AFOR_C"/>
    <property type="match status" value="1"/>
</dbReference>
<dbReference type="Proteomes" id="UP000198718">
    <property type="component" value="Unassembled WGS sequence"/>
</dbReference>
<dbReference type="InterPro" id="IPR013984">
    <property type="entry name" value="Ald_Fedxn_OxRdtase_dom2"/>
</dbReference>
<feature type="domain" description="Aldehyde ferredoxin oxidoreductase N-terminal" evidence="9">
    <location>
        <begin position="7"/>
        <end position="208"/>
    </location>
</feature>
<dbReference type="InterPro" id="IPR013985">
    <property type="entry name" value="Ald_Fedxn_OxRdtase_dom3"/>
</dbReference>
<evidence type="ECO:0000256" key="7">
    <source>
        <dbReference type="ARBA" id="ARBA00023014"/>
    </source>
</evidence>
<protein>
    <submittedName>
        <fullName evidence="10">Aldehyde:ferredoxin oxidoreductase</fullName>
    </submittedName>
</protein>
<dbReference type="Gene3D" id="1.10.569.10">
    <property type="entry name" value="Aldehyde Ferredoxin Oxidoreductase Protein, subunit A, domain 2"/>
    <property type="match status" value="1"/>
</dbReference>
<organism evidence="10 11">
    <name type="scientific">Natronincola ferrireducens</name>
    <dbReference type="NCBI Taxonomy" id="393762"/>
    <lineage>
        <taxon>Bacteria</taxon>
        <taxon>Bacillati</taxon>
        <taxon>Bacillota</taxon>
        <taxon>Clostridia</taxon>
        <taxon>Peptostreptococcales</taxon>
        <taxon>Natronincolaceae</taxon>
        <taxon>Natronincola</taxon>
    </lineage>
</organism>
<evidence type="ECO:0000259" key="9">
    <source>
        <dbReference type="SMART" id="SM00790"/>
    </source>
</evidence>
<dbReference type="RefSeq" id="WP_176762033.1">
    <property type="nucleotide sequence ID" value="NZ_FNFP01000001.1"/>
</dbReference>
<dbReference type="Gene3D" id="1.10.599.10">
    <property type="entry name" value="Aldehyde Ferredoxin Oxidoreductase Protein, subunit A, domain 3"/>
    <property type="match status" value="1"/>
</dbReference>
<evidence type="ECO:0000256" key="5">
    <source>
        <dbReference type="ARBA" id="ARBA00023002"/>
    </source>
</evidence>
<keyword evidence="6" id="KW-0408">Iron</keyword>
<dbReference type="AlphaFoldDB" id="A0A1G8YYY8"/>
<accession>A0A1G8YYY8</accession>
<dbReference type="SUPFAM" id="SSF48310">
    <property type="entry name" value="Aldehyde ferredoxin oxidoreductase, C-terminal domains"/>
    <property type="match status" value="1"/>
</dbReference>
<evidence type="ECO:0000256" key="1">
    <source>
        <dbReference type="ARBA" id="ARBA00001966"/>
    </source>
</evidence>
<dbReference type="PANTHER" id="PTHR30038:SF0">
    <property type="entry name" value="TUNGSTEN-CONTAINING ALDEHYDE FERREDOXIN OXIDOREDUCTASE"/>
    <property type="match status" value="1"/>
</dbReference>
<dbReference type="STRING" id="393762.SAMN05660472_00689"/>
<dbReference type="InterPro" id="IPR036021">
    <property type="entry name" value="Tungsten_al_ferr_oxy-like_C"/>
</dbReference>
<dbReference type="Pfam" id="PF02730">
    <property type="entry name" value="AFOR_N"/>
    <property type="match status" value="1"/>
</dbReference>
<comment type="similarity">
    <text evidence="2">Belongs to the AOR/FOR family.</text>
</comment>
<keyword evidence="5" id="KW-0560">Oxidoreductase</keyword>
<evidence type="ECO:0000256" key="6">
    <source>
        <dbReference type="ARBA" id="ARBA00023004"/>
    </source>
</evidence>
<evidence type="ECO:0000256" key="8">
    <source>
        <dbReference type="ARBA" id="ARBA00049934"/>
    </source>
</evidence>
<keyword evidence="3" id="KW-0004">4Fe-4S</keyword>
<gene>
    <name evidence="10" type="ORF">SAMN05660472_00689</name>
</gene>
<evidence type="ECO:0000256" key="4">
    <source>
        <dbReference type="ARBA" id="ARBA00022723"/>
    </source>
</evidence>
<comment type="cofactor">
    <cofactor evidence="8">
        <name>tungstopterin</name>
        <dbReference type="ChEBI" id="CHEBI:30402"/>
    </cofactor>
</comment>
<keyword evidence="11" id="KW-1185">Reference proteome</keyword>
<evidence type="ECO:0000313" key="11">
    <source>
        <dbReference type="Proteomes" id="UP000198718"/>
    </source>
</evidence>